<feature type="region of interest" description="Disordered" evidence="1">
    <location>
        <begin position="772"/>
        <end position="791"/>
    </location>
</feature>
<accession>A0A5J6G9X0</accession>
<dbReference type="KEGG" id="ska:CP970_16345"/>
<keyword evidence="4" id="KW-1185">Reference proteome</keyword>
<dbReference type="InterPro" id="IPR011990">
    <property type="entry name" value="TPR-like_helical_dom_sf"/>
</dbReference>
<dbReference type="InterPro" id="IPR024983">
    <property type="entry name" value="CHAT_dom"/>
</dbReference>
<dbReference type="Proteomes" id="UP000325529">
    <property type="component" value="Chromosome"/>
</dbReference>
<name>A0A5J6G9X0_STRKN</name>
<proteinExistence type="predicted"/>
<protein>
    <submittedName>
        <fullName evidence="3">CHAT domain-containing protein</fullName>
    </submittedName>
</protein>
<evidence type="ECO:0000313" key="3">
    <source>
        <dbReference type="EMBL" id="QEU92269.1"/>
    </source>
</evidence>
<evidence type="ECO:0000256" key="1">
    <source>
        <dbReference type="SAM" id="MobiDB-lite"/>
    </source>
</evidence>
<gene>
    <name evidence="3" type="ORF">CP970_16345</name>
</gene>
<feature type="domain" description="CHAT" evidence="2">
    <location>
        <begin position="813"/>
        <end position="1079"/>
    </location>
</feature>
<dbReference type="SUPFAM" id="SSF48452">
    <property type="entry name" value="TPR-like"/>
    <property type="match status" value="1"/>
</dbReference>
<organism evidence="3 4">
    <name type="scientific">Streptomyces kanamyceticus</name>
    <dbReference type="NCBI Taxonomy" id="1967"/>
    <lineage>
        <taxon>Bacteria</taxon>
        <taxon>Bacillati</taxon>
        <taxon>Actinomycetota</taxon>
        <taxon>Actinomycetes</taxon>
        <taxon>Kitasatosporales</taxon>
        <taxon>Streptomycetaceae</taxon>
        <taxon>Streptomyces</taxon>
    </lineage>
</organism>
<dbReference type="Gene3D" id="1.25.40.10">
    <property type="entry name" value="Tetratricopeptide repeat domain"/>
    <property type="match status" value="1"/>
</dbReference>
<dbReference type="Pfam" id="PF12770">
    <property type="entry name" value="CHAT"/>
    <property type="match status" value="1"/>
</dbReference>
<dbReference type="RefSeq" id="WP_055550418.1">
    <property type="nucleotide sequence ID" value="NZ_CP023699.1"/>
</dbReference>
<evidence type="ECO:0000313" key="4">
    <source>
        <dbReference type="Proteomes" id="UP000325529"/>
    </source>
</evidence>
<dbReference type="AlphaFoldDB" id="A0A5J6G9X0"/>
<evidence type="ECO:0000259" key="2">
    <source>
        <dbReference type="Pfam" id="PF12770"/>
    </source>
</evidence>
<sequence>MAGPDVSGDVTTGPPQLAPEPVDFTELLILAAQAPGMLPAHRLLREHRALVPDEPVRAALAVMGAPGLAEREFAVKQDLLAALTPLSESPPDRVTGLCNWARALVGRKKARRALFHASRAVALQEAAGDDRSLLPAYLSLSAAMADLGDRAGVRRVLNHALDRADGRPTSSPHDAAEAHTQLAALCVYQDVRYQEALDHLAAVRSLRERGARTPLSESALRELQARAWEGVGAYGAAVRAFRGLLAEAADDGTGDRRRQITLWLARCTAARGRHRESLQILLAETARSDAEAAPQLPQIRLLVAKSLLREAGEAAEGSQERALRLGEAAHWLVLCLFDSAGRHLWGSVGEVFLSFADLAVLDGAPAAAADCLRDALVMTTGAAQDDEPHPIHLPPRALAPFEQGQVAQALAEKELDLAQTLAFACHQVRVSNATIPQLTVALTRVRMLALQRLSRIAATERERAAHEAELTTLYTDCLAGDAWYVVRDLCLPVADHLAAAHGPAVAESHLRATLAAAGRHERSDDTVGMRLALARLLAEDPARQQEAFDQLWECRRLLLAQRTNDHGAHSWQEWAGQTLPVHEELLALLLAEGEGPERLRLPDHRSAPWLAFELHEEVKSRGIVEDRSRLPLPRPASAYLDPELLASEASLLPGLRRLLREADRVDPGRGQAQSAAMLDRVQKSLAEKAAEIGRAAPRHERLRLARGIGLDGAFHLVEEHAPTEGLVLASYFIGERHSFCFVIASGERRLHIYRVPTTRAALHTAADTIRRTVDGDPTAFPPRPKIHPRRPVPLPLDGLRGLLPFQDVLEGRELLCVAPHGPLSVLPLHALRLADGSHLAERAALVYTPSVSTLEYLLLDRPARPERVLRVDVASLEDLAATDTGQGFDDSVPEALEGPRTTVLTGTAATPRSVLKALGEHDLAYIACHGHSGEGEPGDAALILTDGRAHASMHTSAALPDALPFLLRARDIGTTSATPDTVVLRACSAGWHDPAHLGEDFTGLTQALFREGTRTVVAPVWRVNQHSSAELLDGIARERMAGEPLWRALRRAQRRLMTDTERPWLAHPYHWAGFIPLGDWR</sequence>
<reference evidence="3 4" key="1">
    <citation type="submission" date="2017-09" db="EMBL/GenBank/DDBJ databases">
        <authorList>
            <person name="Lee N."/>
            <person name="Cho B.-K."/>
        </authorList>
    </citation>
    <scope>NUCLEOTIDE SEQUENCE [LARGE SCALE GENOMIC DNA]</scope>
    <source>
        <strain evidence="3 4">ATCC 12853</strain>
    </source>
</reference>
<dbReference type="EMBL" id="CP023699">
    <property type="protein sequence ID" value="QEU92269.1"/>
    <property type="molecule type" value="Genomic_DNA"/>
</dbReference>